<gene>
    <name evidence="1" type="ORF">OVA965_LOCUS45884</name>
    <name evidence="2" type="ORF">TMI583_LOCUS49852</name>
</gene>
<evidence type="ECO:0000313" key="3">
    <source>
        <dbReference type="Proteomes" id="UP000677228"/>
    </source>
</evidence>
<dbReference type="Proteomes" id="UP000682733">
    <property type="component" value="Unassembled WGS sequence"/>
</dbReference>
<name>A0A8S2GB27_9BILA</name>
<dbReference type="Proteomes" id="UP000677228">
    <property type="component" value="Unassembled WGS sequence"/>
</dbReference>
<dbReference type="EMBL" id="CAJNOK010076897">
    <property type="protein sequence ID" value="CAF1675752.1"/>
    <property type="molecule type" value="Genomic_DNA"/>
</dbReference>
<evidence type="ECO:0000313" key="1">
    <source>
        <dbReference type="EMBL" id="CAF1675752.1"/>
    </source>
</evidence>
<evidence type="ECO:0000313" key="2">
    <source>
        <dbReference type="EMBL" id="CAF4558318.1"/>
    </source>
</evidence>
<dbReference type="AlphaFoldDB" id="A0A8S2GB27"/>
<reference evidence="1" key="1">
    <citation type="submission" date="2021-02" db="EMBL/GenBank/DDBJ databases">
        <authorList>
            <person name="Nowell W R."/>
        </authorList>
    </citation>
    <scope>NUCLEOTIDE SEQUENCE</scope>
</reference>
<organism evidence="1 3">
    <name type="scientific">Didymodactylos carnosus</name>
    <dbReference type="NCBI Taxonomy" id="1234261"/>
    <lineage>
        <taxon>Eukaryota</taxon>
        <taxon>Metazoa</taxon>
        <taxon>Spiralia</taxon>
        <taxon>Gnathifera</taxon>
        <taxon>Rotifera</taxon>
        <taxon>Eurotatoria</taxon>
        <taxon>Bdelloidea</taxon>
        <taxon>Philodinida</taxon>
        <taxon>Philodinidae</taxon>
        <taxon>Didymodactylos</taxon>
    </lineage>
</organism>
<proteinExistence type="predicted"/>
<sequence length="98" mass="11331">MIYLILCFFKIGADTIENQYRTVENKIIELKHPMKKLNGEKILDTPYFVATLTKLQDLSFNAASVYDKFVNVLKQLQCPGAVAQFVYQANIKRICQIR</sequence>
<protein>
    <submittedName>
        <fullName evidence="1">Uncharacterized protein</fullName>
    </submittedName>
</protein>
<comment type="caution">
    <text evidence="1">The sequence shown here is derived from an EMBL/GenBank/DDBJ whole genome shotgun (WGS) entry which is preliminary data.</text>
</comment>
<accession>A0A8S2GB27</accession>
<dbReference type="EMBL" id="CAJOBA010112720">
    <property type="protein sequence ID" value="CAF4558318.1"/>
    <property type="molecule type" value="Genomic_DNA"/>
</dbReference>